<evidence type="ECO:0000259" key="8">
    <source>
        <dbReference type="PROSITE" id="PS50109"/>
    </source>
</evidence>
<keyword evidence="7" id="KW-1133">Transmembrane helix</keyword>
<dbReference type="RefSeq" id="WP_091380805.1">
    <property type="nucleotide sequence ID" value="NZ_LT629740.1"/>
</dbReference>
<evidence type="ECO:0000256" key="7">
    <source>
        <dbReference type="SAM" id="Phobius"/>
    </source>
</evidence>
<dbReference type="FunFam" id="3.30.565.10:FF:000006">
    <property type="entry name" value="Sensor histidine kinase WalK"/>
    <property type="match status" value="1"/>
</dbReference>
<evidence type="ECO:0000313" key="10">
    <source>
        <dbReference type="Proteomes" id="UP000199679"/>
    </source>
</evidence>
<feature type="transmembrane region" description="Helical" evidence="7">
    <location>
        <begin position="7"/>
        <end position="26"/>
    </location>
</feature>
<sequence length="293" mass="33202">MIKQRSLVIFYALIIYAVAQLIWWAYYLYSLQHNRLGMILGEGSMFVTVFVFGAISLHKTVNRESKLQEQKRNFLLSVTHELKSPLASIKILLQTIQKRDLTKVQILDFIDKSLLDIERLDDMVENMLLASKIDNRSYTFPKAKFNLSVLVDSIVNRLQVTKCDCNQQVIDAEIEPKIEITGDKFALTSVVTNLVENAIKYSSPCEVVAVKLFSKDDKVFLQVADHGIGIADAEKGRIFDKFYRVGSEDTRNTKGTGLGLYIVKEVLDKHEASIKVKDNRPAGSIFEVTFALT</sequence>
<name>A0A1H2B7E1_MUCMA</name>
<keyword evidence="5 9" id="KW-0418">Kinase</keyword>
<dbReference type="OrthoDB" id="9804645at2"/>
<feature type="transmembrane region" description="Helical" evidence="7">
    <location>
        <begin position="38"/>
        <end position="57"/>
    </location>
</feature>
<dbReference type="PANTHER" id="PTHR45453">
    <property type="entry name" value="PHOSPHATE REGULON SENSOR PROTEIN PHOR"/>
    <property type="match status" value="1"/>
</dbReference>
<dbReference type="InterPro" id="IPR036097">
    <property type="entry name" value="HisK_dim/P_sf"/>
</dbReference>
<organism evidence="9 10">
    <name type="scientific">Mucilaginibacter mallensis</name>
    <dbReference type="NCBI Taxonomy" id="652787"/>
    <lineage>
        <taxon>Bacteria</taxon>
        <taxon>Pseudomonadati</taxon>
        <taxon>Bacteroidota</taxon>
        <taxon>Sphingobacteriia</taxon>
        <taxon>Sphingobacteriales</taxon>
        <taxon>Sphingobacteriaceae</taxon>
        <taxon>Mucilaginibacter</taxon>
    </lineage>
</organism>
<evidence type="ECO:0000256" key="2">
    <source>
        <dbReference type="ARBA" id="ARBA00012438"/>
    </source>
</evidence>
<dbReference type="InterPro" id="IPR050351">
    <property type="entry name" value="BphY/WalK/GraS-like"/>
</dbReference>
<dbReference type="PRINTS" id="PR00344">
    <property type="entry name" value="BCTRLSENSOR"/>
</dbReference>
<proteinExistence type="predicted"/>
<dbReference type="SMART" id="SM00387">
    <property type="entry name" value="HATPase_c"/>
    <property type="match status" value="1"/>
</dbReference>
<dbReference type="SUPFAM" id="SSF55874">
    <property type="entry name" value="ATPase domain of HSP90 chaperone/DNA topoisomerase II/histidine kinase"/>
    <property type="match status" value="1"/>
</dbReference>
<evidence type="ECO:0000256" key="6">
    <source>
        <dbReference type="ARBA" id="ARBA00023012"/>
    </source>
</evidence>
<dbReference type="CDD" id="cd00082">
    <property type="entry name" value="HisKA"/>
    <property type="match status" value="1"/>
</dbReference>
<evidence type="ECO:0000256" key="1">
    <source>
        <dbReference type="ARBA" id="ARBA00000085"/>
    </source>
</evidence>
<dbReference type="SMART" id="SM00388">
    <property type="entry name" value="HisKA"/>
    <property type="match status" value="1"/>
</dbReference>
<dbReference type="STRING" id="652787.SAMN05216490_3949"/>
<dbReference type="GO" id="GO:0016036">
    <property type="term" value="P:cellular response to phosphate starvation"/>
    <property type="evidence" value="ECO:0007669"/>
    <property type="project" value="TreeGrafter"/>
</dbReference>
<dbReference type="PROSITE" id="PS50109">
    <property type="entry name" value="HIS_KIN"/>
    <property type="match status" value="1"/>
</dbReference>
<dbReference type="EMBL" id="LT629740">
    <property type="protein sequence ID" value="SDT53987.1"/>
    <property type="molecule type" value="Genomic_DNA"/>
</dbReference>
<dbReference type="Proteomes" id="UP000199679">
    <property type="component" value="Chromosome I"/>
</dbReference>
<dbReference type="InterPro" id="IPR004358">
    <property type="entry name" value="Sig_transdc_His_kin-like_C"/>
</dbReference>
<keyword evidence="3" id="KW-0597">Phosphoprotein</keyword>
<comment type="catalytic activity">
    <reaction evidence="1">
        <text>ATP + protein L-histidine = ADP + protein N-phospho-L-histidine.</text>
        <dbReference type="EC" id="2.7.13.3"/>
    </reaction>
</comment>
<dbReference type="InterPro" id="IPR003594">
    <property type="entry name" value="HATPase_dom"/>
</dbReference>
<dbReference type="Pfam" id="PF00512">
    <property type="entry name" value="HisKA"/>
    <property type="match status" value="1"/>
</dbReference>
<gene>
    <name evidence="9" type="ORF">SAMN05216490_3949</name>
</gene>
<protein>
    <recommendedName>
        <fullName evidence="2">histidine kinase</fullName>
        <ecNumber evidence="2">2.7.13.3</ecNumber>
    </recommendedName>
</protein>
<evidence type="ECO:0000256" key="5">
    <source>
        <dbReference type="ARBA" id="ARBA00022777"/>
    </source>
</evidence>
<dbReference type="EC" id="2.7.13.3" evidence="2"/>
<dbReference type="Pfam" id="PF02518">
    <property type="entry name" value="HATPase_c"/>
    <property type="match status" value="1"/>
</dbReference>
<dbReference type="GO" id="GO:0000155">
    <property type="term" value="F:phosphorelay sensor kinase activity"/>
    <property type="evidence" value="ECO:0007669"/>
    <property type="project" value="InterPro"/>
</dbReference>
<reference evidence="9 10" key="1">
    <citation type="submission" date="2016-10" db="EMBL/GenBank/DDBJ databases">
        <authorList>
            <person name="de Groot N.N."/>
        </authorList>
    </citation>
    <scope>NUCLEOTIDE SEQUENCE [LARGE SCALE GENOMIC DNA]</scope>
    <source>
        <strain evidence="9 10">MP1X4</strain>
    </source>
</reference>
<keyword evidence="6" id="KW-0902">Two-component regulatory system</keyword>
<dbReference type="Gene3D" id="3.30.565.10">
    <property type="entry name" value="Histidine kinase-like ATPase, C-terminal domain"/>
    <property type="match status" value="1"/>
</dbReference>
<feature type="domain" description="Histidine kinase" evidence="8">
    <location>
        <begin position="77"/>
        <end position="293"/>
    </location>
</feature>
<keyword evidence="4" id="KW-0808">Transferase</keyword>
<dbReference type="InterPro" id="IPR003661">
    <property type="entry name" value="HisK_dim/P_dom"/>
</dbReference>
<evidence type="ECO:0000256" key="3">
    <source>
        <dbReference type="ARBA" id="ARBA00022553"/>
    </source>
</evidence>
<dbReference type="SUPFAM" id="SSF47384">
    <property type="entry name" value="Homodimeric domain of signal transducing histidine kinase"/>
    <property type="match status" value="1"/>
</dbReference>
<accession>A0A1H2B7E1</accession>
<dbReference type="GO" id="GO:0005886">
    <property type="term" value="C:plasma membrane"/>
    <property type="evidence" value="ECO:0007669"/>
    <property type="project" value="TreeGrafter"/>
</dbReference>
<dbReference type="GO" id="GO:0004721">
    <property type="term" value="F:phosphoprotein phosphatase activity"/>
    <property type="evidence" value="ECO:0007669"/>
    <property type="project" value="TreeGrafter"/>
</dbReference>
<dbReference type="AlphaFoldDB" id="A0A1H2B7E1"/>
<dbReference type="Gene3D" id="1.10.287.130">
    <property type="match status" value="1"/>
</dbReference>
<keyword evidence="7" id="KW-0812">Transmembrane</keyword>
<dbReference type="PANTHER" id="PTHR45453:SF1">
    <property type="entry name" value="PHOSPHATE REGULON SENSOR PROTEIN PHOR"/>
    <property type="match status" value="1"/>
</dbReference>
<keyword evidence="7" id="KW-0472">Membrane</keyword>
<evidence type="ECO:0000313" key="9">
    <source>
        <dbReference type="EMBL" id="SDT53987.1"/>
    </source>
</evidence>
<keyword evidence="10" id="KW-1185">Reference proteome</keyword>
<evidence type="ECO:0000256" key="4">
    <source>
        <dbReference type="ARBA" id="ARBA00022679"/>
    </source>
</evidence>
<dbReference type="InterPro" id="IPR036890">
    <property type="entry name" value="HATPase_C_sf"/>
</dbReference>
<dbReference type="InterPro" id="IPR005467">
    <property type="entry name" value="His_kinase_dom"/>
</dbReference>